<protein>
    <submittedName>
        <fullName evidence="1">Uncharacterized protein</fullName>
    </submittedName>
</protein>
<reference evidence="1 2" key="1">
    <citation type="submission" date="2017-02" db="EMBL/GenBank/DDBJ databases">
        <authorList>
            <person name="Peterson S.W."/>
        </authorList>
    </citation>
    <scope>NUCLEOTIDE SEQUENCE [LARGE SCALE GENOMIC DNA]</scope>
    <source>
        <strain evidence="1 2">P15</strain>
    </source>
</reference>
<dbReference type="STRING" id="428993.SAMN06296058_1658"/>
<dbReference type="Proteomes" id="UP000190341">
    <property type="component" value="Unassembled WGS sequence"/>
</dbReference>
<proteinExistence type="predicted"/>
<sequence>MTDIVLKDIDPILAERIRRVASARGWNVHDTLFNLIEQGLFHCESEVRRGFDTSEVDALTAAINALRDVPPGKGF</sequence>
<evidence type="ECO:0000313" key="2">
    <source>
        <dbReference type="Proteomes" id="UP000190341"/>
    </source>
</evidence>
<name>A0A1T5KFS0_9GAMM</name>
<dbReference type="RefSeq" id="WP_079723931.1">
    <property type="nucleotide sequence ID" value="NZ_BMCL01000002.1"/>
</dbReference>
<organism evidence="1 2">
    <name type="scientific">Pseudoxanthomonas indica</name>
    <dbReference type="NCBI Taxonomy" id="428993"/>
    <lineage>
        <taxon>Bacteria</taxon>
        <taxon>Pseudomonadati</taxon>
        <taxon>Pseudomonadota</taxon>
        <taxon>Gammaproteobacteria</taxon>
        <taxon>Lysobacterales</taxon>
        <taxon>Lysobacteraceae</taxon>
        <taxon>Pseudoxanthomonas</taxon>
    </lineage>
</organism>
<evidence type="ECO:0000313" key="1">
    <source>
        <dbReference type="EMBL" id="SKC62228.1"/>
    </source>
</evidence>
<gene>
    <name evidence="1" type="ORF">SAMN06296058_1658</name>
</gene>
<dbReference type="OrthoDB" id="5966436at2"/>
<accession>A0A1T5KFS0</accession>
<keyword evidence="2" id="KW-1185">Reference proteome</keyword>
<dbReference type="EMBL" id="FUZV01000001">
    <property type="protein sequence ID" value="SKC62228.1"/>
    <property type="molecule type" value="Genomic_DNA"/>
</dbReference>
<dbReference type="AlphaFoldDB" id="A0A1T5KFS0"/>